<dbReference type="GO" id="GO:0008233">
    <property type="term" value="F:peptidase activity"/>
    <property type="evidence" value="ECO:0007669"/>
    <property type="project" value="UniProtKB-KW"/>
</dbReference>
<dbReference type="EMBL" id="MKIO01000021">
    <property type="protein sequence ID" value="OLP56699.1"/>
    <property type="molecule type" value="Genomic_DNA"/>
</dbReference>
<reference evidence="2 3" key="1">
    <citation type="submission" date="2016-09" db="EMBL/GenBank/DDBJ databases">
        <title>Rhizobium sp. nov., a novel species isolated from the rice rhizosphere.</title>
        <authorList>
            <person name="Zhao J."/>
            <person name="Zhang X."/>
        </authorList>
    </citation>
    <scope>NUCLEOTIDE SEQUENCE [LARGE SCALE GENOMIC DNA]</scope>
    <source>
        <strain evidence="2 3">MH17</strain>
    </source>
</reference>
<dbReference type="NCBIfam" id="TIGR02281">
    <property type="entry name" value="clan_AA_DTGA"/>
    <property type="match status" value="1"/>
</dbReference>
<evidence type="ECO:0000313" key="2">
    <source>
        <dbReference type="EMBL" id="OLP56699.1"/>
    </source>
</evidence>
<dbReference type="OrthoDB" id="7595324at2"/>
<keyword evidence="2" id="KW-0378">Hydrolase</keyword>
<keyword evidence="1" id="KW-0812">Transmembrane</keyword>
<keyword evidence="1" id="KW-1133">Transmembrane helix</keyword>
<dbReference type="InterPro" id="IPR011969">
    <property type="entry name" value="Clan_AA_Asp_peptidase_C"/>
</dbReference>
<protein>
    <submittedName>
        <fullName evidence="2">Aspartic protease</fullName>
    </submittedName>
</protein>
<evidence type="ECO:0000256" key="1">
    <source>
        <dbReference type="SAM" id="Phobius"/>
    </source>
</evidence>
<keyword evidence="2" id="KW-0645">Protease</keyword>
<feature type="transmembrane region" description="Helical" evidence="1">
    <location>
        <begin position="66"/>
        <end position="82"/>
    </location>
</feature>
<comment type="caution">
    <text evidence="2">The sequence shown here is derived from an EMBL/GenBank/DDBJ whole genome shotgun (WGS) entry which is preliminary data.</text>
</comment>
<dbReference type="GO" id="GO:0006508">
    <property type="term" value="P:proteolysis"/>
    <property type="evidence" value="ECO:0007669"/>
    <property type="project" value="UniProtKB-KW"/>
</dbReference>
<dbReference type="RefSeq" id="WP_075633718.1">
    <property type="nucleotide sequence ID" value="NZ_MKIO01000021.1"/>
</dbReference>
<proteinExistence type="predicted"/>
<dbReference type="InterPro" id="IPR021109">
    <property type="entry name" value="Peptidase_aspartic_dom_sf"/>
</dbReference>
<name>A0A1Q9AMZ4_9HYPH</name>
<dbReference type="InterPro" id="IPR034122">
    <property type="entry name" value="Retropepsin-like_bacterial"/>
</dbReference>
<feature type="transmembrane region" description="Helical" evidence="1">
    <location>
        <begin position="34"/>
        <end position="54"/>
    </location>
</feature>
<evidence type="ECO:0000313" key="3">
    <source>
        <dbReference type="Proteomes" id="UP000186143"/>
    </source>
</evidence>
<dbReference type="AlphaFoldDB" id="A0A1Q9AMZ4"/>
<dbReference type="CDD" id="cd05483">
    <property type="entry name" value="retropepsin_like_bacteria"/>
    <property type="match status" value="1"/>
</dbReference>
<accession>A0A1Q9AMZ4</accession>
<keyword evidence="1" id="KW-0472">Membrane</keyword>
<dbReference type="Gene3D" id="2.40.70.10">
    <property type="entry name" value="Acid Proteases"/>
    <property type="match status" value="1"/>
</dbReference>
<dbReference type="SUPFAM" id="SSF50630">
    <property type="entry name" value="Acid proteases"/>
    <property type="match status" value="1"/>
</dbReference>
<gene>
    <name evidence="2" type="ORF">BJF92_11485</name>
</gene>
<dbReference type="STRING" id="1672749.BJF92_11485"/>
<sequence>MNPLVIGLSILALGLAILLFNHDGGQMLGLGNDAFARLVSLSAFLAVMAAGLWRGRMQLGQRLQRLLIWLVLLLALVTAYVYKSDLQSFGQRLAGGLMPGYAAVFTDNEGYQEVVLSKMLNGHFEADVTVDGNRLRMLVDTGASNVTLSYEDAERIGIAPDKLTFSRRVLTANGEARAAPITLDTVAIGPIERTRVAALVAEKGRLDQSLLGMSFLSTLDLLQMKTNELRLRD</sequence>
<organism evidence="2 3">
    <name type="scientific">Xaviernesmea rhizosphaerae</name>
    <dbReference type="NCBI Taxonomy" id="1672749"/>
    <lineage>
        <taxon>Bacteria</taxon>
        <taxon>Pseudomonadati</taxon>
        <taxon>Pseudomonadota</taxon>
        <taxon>Alphaproteobacteria</taxon>
        <taxon>Hyphomicrobiales</taxon>
        <taxon>Rhizobiaceae</taxon>
        <taxon>Rhizobium/Agrobacterium group</taxon>
        <taxon>Xaviernesmea</taxon>
    </lineage>
</organism>
<dbReference type="Proteomes" id="UP000186143">
    <property type="component" value="Unassembled WGS sequence"/>
</dbReference>
<dbReference type="Pfam" id="PF13975">
    <property type="entry name" value="gag-asp_proteas"/>
    <property type="match status" value="1"/>
</dbReference>